<dbReference type="RefSeq" id="WP_160823368.1">
    <property type="nucleotide sequence ID" value="NZ_JBHSXE010000001.1"/>
</dbReference>
<organism evidence="7 8">
    <name type="scientific">Actinomadura yumaensis</name>
    <dbReference type="NCBI Taxonomy" id="111807"/>
    <lineage>
        <taxon>Bacteria</taxon>
        <taxon>Bacillati</taxon>
        <taxon>Actinomycetota</taxon>
        <taxon>Actinomycetes</taxon>
        <taxon>Streptosporangiales</taxon>
        <taxon>Thermomonosporaceae</taxon>
        <taxon>Actinomadura</taxon>
    </lineage>
</organism>
<feature type="transmembrane region" description="Helical" evidence="5">
    <location>
        <begin position="49"/>
        <end position="70"/>
    </location>
</feature>
<evidence type="ECO:0000256" key="5">
    <source>
        <dbReference type="SAM" id="Phobius"/>
    </source>
</evidence>
<keyword evidence="2 5" id="KW-0812">Transmembrane</keyword>
<evidence type="ECO:0000256" key="1">
    <source>
        <dbReference type="ARBA" id="ARBA00004141"/>
    </source>
</evidence>
<evidence type="ECO:0000313" key="8">
    <source>
        <dbReference type="Proteomes" id="UP001596380"/>
    </source>
</evidence>
<feature type="transmembrane region" description="Helical" evidence="5">
    <location>
        <begin position="150"/>
        <end position="171"/>
    </location>
</feature>
<dbReference type="EMBL" id="JBHSXS010000029">
    <property type="protein sequence ID" value="MFC6884612.1"/>
    <property type="molecule type" value="Genomic_DNA"/>
</dbReference>
<comment type="caution">
    <text evidence="7">The sequence shown here is derived from an EMBL/GenBank/DDBJ whole genome shotgun (WGS) entry which is preliminary data.</text>
</comment>
<feature type="domain" description="Methylamine utilisation protein MauE" evidence="6">
    <location>
        <begin position="8"/>
        <end position="136"/>
    </location>
</feature>
<dbReference type="Pfam" id="PF07291">
    <property type="entry name" value="MauE"/>
    <property type="match status" value="1"/>
</dbReference>
<evidence type="ECO:0000256" key="2">
    <source>
        <dbReference type="ARBA" id="ARBA00022692"/>
    </source>
</evidence>
<proteinExistence type="predicted"/>
<dbReference type="InterPro" id="IPR009908">
    <property type="entry name" value="Methylamine_util_MauE"/>
</dbReference>
<keyword evidence="4 5" id="KW-0472">Membrane</keyword>
<evidence type="ECO:0000259" key="6">
    <source>
        <dbReference type="Pfam" id="PF07291"/>
    </source>
</evidence>
<feature type="transmembrane region" description="Helical" evidence="5">
    <location>
        <begin position="77"/>
        <end position="97"/>
    </location>
</feature>
<name>A0ABW2CS20_9ACTN</name>
<keyword evidence="8" id="KW-1185">Reference proteome</keyword>
<reference evidence="8" key="1">
    <citation type="journal article" date="2019" name="Int. J. Syst. Evol. Microbiol.">
        <title>The Global Catalogue of Microorganisms (GCM) 10K type strain sequencing project: providing services to taxonomists for standard genome sequencing and annotation.</title>
        <authorList>
            <consortium name="The Broad Institute Genomics Platform"/>
            <consortium name="The Broad Institute Genome Sequencing Center for Infectious Disease"/>
            <person name="Wu L."/>
            <person name="Ma J."/>
        </authorList>
    </citation>
    <scope>NUCLEOTIDE SEQUENCE [LARGE SCALE GENOMIC DNA]</scope>
    <source>
        <strain evidence="8">JCM 3369</strain>
    </source>
</reference>
<dbReference type="Proteomes" id="UP001596380">
    <property type="component" value="Unassembled WGS sequence"/>
</dbReference>
<evidence type="ECO:0000256" key="4">
    <source>
        <dbReference type="ARBA" id="ARBA00023136"/>
    </source>
</evidence>
<comment type="subcellular location">
    <subcellularLocation>
        <location evidence="1">Membrane</location>
        <topology evidence="1">Multi-pass membrane protein</topology>
    </subcellularLocation>
</comment>
<evidence type="ECO:0000313" key="7">
    <source>
        <dbReference type="EMBL" id="MFC6884612.1"/>
    </source>
</evidence>
<sequence>MSALLAGAGAVAVPVILLGSLFGQLRQPGLLAAALRAQGVLPRSLAAPTAWLAVAAEAVAGTAGALGVLLRHDGTARAGLGAGAVLLAGYAAYAAYVARTRPRGVPCGCAGDAATPMTGWVAARAAALAALAAAGVGWGPPDGVPAAQRAVAAVAGLGLAVILWTLPQAMIEEGAR</sequence>
<evidence type="ECO:0000256" key="3">
    <source>
        <dbReference type="ARBA" id="ARBA00022989"/>
    </source>
</evidence>
<feature type="transmembrane region" description="Helical" evidence="5">
    <location>
        <begin position="117"/>
        <end position="138"/>
    </location>
</feature>
<gene>
    <name evidence="7" type="ORF">ACFQKB_32970</name>
</gene>
<protein>
    <submittedName>
        <fullName evidence="7">MauE/DoxX family redox-associated membrane protein</fullName>
    </submittedName>
</protein>
<accession>A0ABW2CS20</accession>
<keyword evidence="3 5" id="KW-1133">Transmembrane helix</keyword>